<name>A0A314Z0B5_PRUYE</name>
<dbReference type="AlphaFoldDB" id="A0A314Z0B5"/>
<evidence type="ECO:0000313" key="3">
    <source>
        <dbReference type="Proteomes" id="UP000250321"/>
    </source>
</evidence>
<sequence>MRQQHLRWKESETASPETVEVVKEEASSSGNQISDEDQMIWENTGSFTKECQVSEEIRSYSSVKVADISPKVQNSSASKLKKSDALSDS</sequence>
<gene>
    <name evidence="2" type="ORF">Pyn_33630</name>
</gene>
<comment type="caution">
    <text evidence="2">The sequence shown here is derived from an EMBL/GenBank/DDBJ whole genome shotgun (WGS) entry which is preliminary data.</text>
</comment>
<dbReference type="Proteomes" id="UP000250321">
    <property type="component" value="Unassembled WGS sequence"/>
</dbReference>
<feature type="region of interest" description="Disordered" evidence="1">
    <location>
        <begin position="70"/>
        <end position="89"/>
    </location>
</feature>
<organism evidence="2 3">
    <name type="scientific">Prunus yedoensis var. nudiflora</name>
    <dbReference type="NCBI Taxonomy" id="2094558"/>
    <lineage>
        <taxon>Eukaryota</taxon>
        <taxon>Viridiplantae</taxon>
        <taxon>Streptophyta</taxon>
        <taxon>Embryophyta</taxon>
        <taxon>Tracheophyta</taxon>
        <taxon>Spermatophyta</taxon>
        <taxon>Magnoliopsida</taxon>
        <taxon>eudicotyledons</taxon>
        <taxon>Gunneridae</taxon>
        <taxon>Pentapetalae</taxon>
        <taxon>rosids</taxon>
        <taxon>fabids</taxon>
        <taxon>Rosales</taxon>
        <taxon>Rosaceae</taxon>
        <taxon>Amygdaloideae</taxon>
        <taxon>Amygdaleae</taxon>
        <taxon>Prunus</taxon>
    </lineage>
</organism>
<reference evidence="2 3" key="1">
    <citation type="submission" date="2018-02" db="EMBL/GenBank/DDBJ databases">
        <title>Draft genome of wild Prunus yedoensis var. nudiflora.</title>
        <authorList>
            <person name="Baek S."/>
            <person name="Kim J.-H."/>
            <person name="Choi K."/>
            <person name="Kim G.-B."/>
            <person name="Cho A."/>
            <person name="Jang H."/>
            <person name="Shin C.-H."/>
            <person name="Yu H.-J."/>
            <person name="Mun J.-H."/>
        </authorList>
    </citation>
    <scope>NUCLEOTIDE SEQUENCE [LARGE SCALE GENOMIC DNA]</scope>
    <source>
        <strain evidence="3">cv. Jeju island</strain>
        <tissue evidence="2">Leaf</tissue>
    </source>
</reference>
<evidence type="ECO:0000256" key="1">
    <source>
        <dbReference type="SAM" id="MobiDB-lite"/>
    </source>
</evidence>
<proteinExistence type="predicted"/>
<protein>
    <submittedName>
        <fullName evidence="2">Uncharacterized protein</fullName>
    </submittedName>
</protein>
<accession>A0A314Z0B5</accession>
<keyword evidence="3" id="KW-1185">Reference proteome</keyword>
<evidence type="ECO:0000313" key="2">
    <source>
        <dbReference type="EMBL" id="PQQ11004.1"/>
    </source>
</evidence>
<dbReference type="EMBL" id="PJQY01000433">
    <property type="protein sequence ID" value="PQQ11004.1"/>
    <property type="molecule type" value="Genomic_DNA"/>
</dbReference>